<evidence type="ECO:0000256" key="9">
    <source>
        <dbReference type="ARBA" id="ARBA00030254"/>
    </source>
</evidence>
<evidence type="ECO:0000256" key="1">
    <source>
        <dbReference type="ARBA" id="ARBA00002900"/>
    </source>
</evidence>
<sequence length="180" mass="20210">MDADAKDKERKTKIQFSVPSAVPLQLDPRQVEMIRRRRPTPATLFRLTDQPSPEEENDNFQWVIGENGVLTKKINAHVYQPPSLKAVQRMAQARMKSLGTCDPEETDDFSGEESVDCEESLDISPVSTTGERSTTWVFCSKSHAVCAPVPLPTLTHFKALNWCKHGIEGVSTTFTPVLYF</sequence>
<evidence type="ECO:0000313" key="10">
    <source>
        <dbReference type="Ensembl" id="ENSSTUP00000057166.1"/>
    </source>
</evidence>
<accession>A0A674AFW0</accession>
<evidence type="ECO:0000256" key="6">
    <source>
        <dbReference type="ARBA" id="ARBA00022553"/>
    </source>
</evidence>
<comment type="subcellular location">
    <subcellularLocation>
        <location evidence="2">Cytoplasm</location>
    </subcellularLocation>
</comment>
<dbReference type="GO" id="GO:0035556">
    <property type="term" value="P:intracellular signal transduction"/>
    <property type="evidence" value="ECO:0007669"/>
    <property type="project" value="TreeGrafter"/>
</dbReference>
<dbReference type="AlphaFoldDB" id="A0A674AFW0"/>
<dbReference type="PANTHER" id="PTHR15417:SF2">
    <property type="entry name" value="PROTEIN PHOSPHATASE 1 REGULATORY SUBUNIT 1B"/>
    <property type="match status" value="1"/>
</dbReference>
<evidence type="ECO:0000256" key="4">
    <source>
        <dbReference type="ARBA" id="ARBA00020090"/>
    </source>
</evidence>
<dbReference type="GO" id="GO:0004864">
    <property type="term" value="F:protein phosphatase inhibitor activity"/>
    <property type="evidence" value="ECO:0007669"/>
    <property type="project" value="UniProtKB-KW"/>
</dbReference>
<gene>
    <name evidence="10" type="primary">PPP1R1B</name>
</gene>
<evidence type="ECO:0000256" key="8">
    <source>
        <dbReference type="ARBA" id="ARBA00029874"/>
    </source>
</evidence>
<evidence type="ECO:0000313" key="11">
    <source>
        <dbReference type="Proteomes" id="UP000472277"/>
    </source>
</evidence>
<name>A0A674AFW0_SALTR</name>
<keyword evidence="5" id="KW-0963">Cytoplasm</keyword>
<reference evidence="10" key="2">
    <citation type="submission" date="2025-09" db="UniProtKB">
        <authorList>
            <consortium name="Ensembl"/>
        </authorList>
    </citation>
    <scope>IDENTIFICATION</scope>
</reference>
<dbReference type="Proteomes" id="UP000472277">
    <property type="component" value="Chromosome 2"/>
</dbReference>
<dbReference type="InterPro" id="IPR008466">
    <property type="entry name" value="PPP1R1A/B/C"/>
</dbReference>
<dbReference type="Ensembl" id="ENSSTUT00000059935.1">
    <property type="protein sequence ID" value="ENSSTUP00000057166.1"/>
    <property type="gene ID" value="ENSSTUG00000024413.1"/>
</dbReference>
<protein>
    <recommendedName>
        <fullName evidence="4">Protein phosphatase 1 regulatory subunit 1B</fullName>
    </recommendedName>
    <alternativeName>
        <fullName evidence="8">DARPP-32</fullName>
    </alternativeName>
    <alternativeName>
        <fullName evidence="9">Dopamine- and cAMP-regulated neuronal phosphoprotein</fullName>
    </alternativeName>
</protein>
<dbReference type="GO" id="GO:0005737">
    <property type="term" value="C:cytoplasm"/>
    <property type="evidence" value="ECO:0007669"/>
    <property type="project" value="UniProtKB-SubCell"/>
</dbReference>
<keyword evidence="11" id="KW-1185">Reference proteome</keyword>
<proteinExistence type="inferred from homology"/>
<dbReference type="GeneTree" id="ENSGT00730000111283"/>
<evidence type="ECO:0000256" key="7">
    <source>
        <dbReference type="ARBA" id="ARBA00023272"/>
    </source>
</evidence>
<keyword evidence="6" id="KW-0597">Phosphoprotein</keyword>
<organism evidence="10 11">
    <name type="scientific">Salmo trutta</name>
    <name type="common">Brown trout</name>
    <dbReference type="NCBI Taxonomy" id="8032"/>
    <lineage>
        <taxon>Eukaryota</taxon>
        <taxon>Metazoa</taxon>
        <taxon>Chordata</taxon>
        <taxon>Craniata</taxon>
        <taxon>Vertebrata</taxon>
        <taxon>Euteleostomi</taxon>
        <taxon>Actinopterygii</taxon>
        <taxon>Neopterygii</taxon>
        <taxon>Teleostei</taxon>
        <taxon>Protacanthopterygii</taxon>
        <taxon>Salmoniformes</taxon>
        <taxon>Salmonidae</taxon>
        <taxon>Salmoninae</taxon>
        <taxon>Salmo</taxon>
    </lineage>
</organism>
<dbReference type="InParanoid" id="A0A674AFW0"/>
<reference evidence="10" key="1">
    <citation type="submission" date="2025-08" db="UniProtKB">
        <authorList>
            <consortium name="Ensembl"/>
        </authorList>
    </citation>
    <scope>IDENTIFICATION</scope>
</reference>
<dbReference type="PANTHER" id="PTHR15417">
    <property type="entry name" value="PROTEIN PHOSPHATASE INHIBITOR AND DOPAMINE- AND CAMP-REGULATED NEURONAL PHOSPHOPROTEIN"/>
    <property type="match status" value="1"/>
</dbReference>
<comment type="similarity">
    <text evidence="3">Belongs to the protein phosphatase inhibitor 1 family.</text>
</comment>
<evidence type="ECO:0000256" key="3">
    <source>
        <dbReference type="ARBA" id="ARBA00007775"/>
    </source>
</evidence>
<evidence type="ECO:0000256" key="5">
    <source>
        <dbReference type="ARBA" id="ARBA00022490"/>
    </source>
</evidence>
<dbReference type="Pfam" id="PF05395">
    <property type="entry name" value="DARPP-32"/>
    <property type="match status" value="1"/>
</dbReference>
<evidence type="ECO:0000256" key="2">
    <source>
        <dbReference type="ARBA" id="ARBA00004496"/>
    </source>
</evidence>
<comment type="function">
    <text evidence="1">Inhibitor of protein-phosphatase 1.</text>
</comment>
<keyword evidence="7" id="KW-0650">Protein phosphatase inhibitor</keyword>